<evidence type="ECO:0000256" key="2">
    <source>
        <dbReference type="ARBA" id="ARBA00022801"/>
    </source>
</evidence>
<dbReference type="AlphaFoldDB" id="A0A6A6UZ70"/>
<gene>
    <name evidence="9" type="ORF">M011DRAFT_462098</name>
</gene>
<feature type="active site" description="Proton acceptor" evidence="4">
    <location>
        <position position="35"/>
    </location>
</feature>
<evidence type="ECO:0000313" key="10">
    <source>
        <dbReference type="Proteomes" id="UP000799440"/>
    </source>
</evidence>
<evidence type="ECO:0000256" key="4">
    <source>
        <dbReference type="PIRSR" id="PIRSR606710-1"/>
    </source>
</evidence>
<dbReference type="GO" id="GO:0005975">
    <property type="term" value="P:carbohydrate metabolic process"/>
    <property type="evidence" value="ECO:0007669"/>
    <property type="project" value="InterPro"/>
</dbReference>
<dbReference type="InterPro" id="IPR006710">
    <property type="entry name" value="Glyco_hydro_43"/>
</dbReference>
<dbReference type="PANTHER" id="PTHR42812:SF17">
    <property type="entry name" value="BETA-XYLOSIDASE C-TERMINAL CONCANAVALIN A-LIKE DOMAIN-CONTAINING PROTEIN-RELATED"/>
    <property type="match status" value="1"/>
</dbReference>
<name>A0A6A6UZ70_9PLEO</name>
<dbReference type="SUPFAM" id="SSF75005">
    <property type="entry name" value="Arabinanase/levansucrase/invertase"/>
    <property type="match status" value="1"/>
</dbReference>
<keyword evidence="2 6" id="KW-0378">Hydrolase</keyword>
<dbReference type="Pfam" id="PF17851">
    <property type="entry name" value="GH43_C2"/>
    <property type="match status" value="1"/>
</dbReference>
<dbReference type="GO" id="GO:0004553">
    <property type="term" value="F:hydrolase activity, hydrolyzing O-glycosyl compounds"/>
    <property type="evidence" value="ECO:0007669"/>
    <property type="project" value="InterPro"/>
</dbReference>
<dbReference type="Gene3D" id="2.115.10.20">
    <property type="entry name" value="Glycosyl hydrolase domain, family 43"/>
    <property type="match status" value="1"/>
</dbReference>
<dbReference type="EMBL" id="MU006603">
    <property type="protein sequence ID" value="KAF2742816.1"/>
    <property type="molecule type" value="Genomic_DNA"/>
</dbReference>
<sequence length="573" mass="62243">MRVLTTLTALVGVLENAFAANSTFYNPILPGWHSDPSCAQVNGTFYCVTSTFIAFPGLPVYASKDLINWKLASHAWSRESQLPGLSWGTVEQQQGMYAATLRYHEGTFYVICEYLGVPGGIRGVLFKTTDPFTDSWSDPVLFKPTKIDPDLFFDDDGTVYSATQTILLQTLNINTGELGEATNPWNGTGGVWPEGPHIYKKDGYYYLLIAEGGTAEDHAVTMARAKVSDGIEGPYTPYEKNPVLTARGTDAYFQTVGHADLFQDTKGNWWGVALATRTGPEHEIYPMGRETVLFPVTWEEGEYPIASTVRGKMSGWELPPPKRDLPGDGPFVSDPDEYDFPTLSALPRNLMYWRVPASKAFAISRQGLEVVPSRNNLTGVMGDVELNGQSGLSFIGRRQEHTEFNYSVDVTAPKSEGTEAGVTVFLTQFNHLDLGVMRTKSGLSLRFRAEAQSVSVPVPATKSIPLPKPWVNGTIRLEIQAGNRTHYSFSASRVGDNGKVIKGSRQDVAVASAALVSGGTGTFVGTLVGVYATCEGAGKGASCPAGTGQAYFNRWRYQGEAQAISATETVPSK</sequence>
<keyword evidence="3 6" id="KW-0326">Glycosidase</keyword>
<proteinExistence type="inferred from homology"/>
<dbReference type="CDD" id="cd18833">
    <property type="entry name" value="GH43_PcXyl-like"/>
    <property type="match status" value="1"/>
</dbReference>
<feature type="domain" description="Beta-xylosidase C-terminal Concanavalin A-like" evidence="8">
    <location>
        <begin position="377"/>
        <end position="541"/>
    </location>
</feature>
<organism evidence="9 10">
    <name type="scientific">Sporormia fimetaria CBS 119925</name>
    <dbReference type="NCBI Taxonomy" id="1340428"/>
    <lineage>
        <taxon>Eukaryota</taxon>
        <taxon>Fungi</taxon>
        <taxon>Dikarya</taxon>
        <taxon>Ascomycota</taxon>
        <taxon>Pezizomycotina</taxon>
        <taxon>Dothideomycetes</taxon>
        <taxon>Pleosporomycetidae</taxon>
        <taxon>Pleosporales</taxon>
        <taxon>Sporormiaceae</taxon>
        <taxon>Sporormia</taxon>
    </lineage>
</organism>
<feature type="chain" id="PRO_5025691907" evidence="7">
    <location>
        <begin position="20"/>
        <end position="573"/>
    </location>
</feature>
<evidence type="ECO:0000256" key="5">
    <source>
        <dbReference type="PIRSR" id="PIRSR606710-2"/>
    </source>
</evidence>
<dbReference type="OrthoDB" id="408373at2759"/>
<dbReference type="Gene3D" id="2.60.120.200">
    <property type="match status" value="1"/>
</dbReference>
<evidence type="ECO:0000256" key="7">
    <source>
        <dbReference type="SAM" id="SignalP"/>
    </source>
</evidence>
<evidence type="ECO:0000313" key="9">
    <source>
        <dbReference type="EMBL" id="KAF2742816.1"/>
    </source>
</evidence>
<keyword evidence="10" id="KW-1185">Reference proteome</keyword>
<evidence type="ECO:0000256" key="1">
    <source>
        <dbReference type="ARBA" id="ARBA00009865"/>
    </source>
</evidence>
<dbReference type="Proteomes" id="UP000799440">
    <property type="component" value="Unassembled WGS sequence"/>
</dbReference>
<feature type="site" description="Important for catalytic activity, responsible for pKa modulation of the active site Glu and correct orientation of both the proton donor and substrate" evidence="5">
    <location>
        <position position="148"/>
    </location>
</feature>
<dbReference type="InterPro" id="IPR041542">
    <property type="entry name" value="GH43_C2"/>
</dbReference>
<evidence type="ECO:0000259" key="8">
    <source>
        <dbReference type="Pfam" id="PF17851"/>
    </source>
</evidence>
<feature type="active site" description="Proton donor" evidence="4">
    <location>
        <position position="194"/>
    </location>
</feature>
<dbReference type="InterPro" id="IPR023296">
    <property type="entry name" value="Glyco_hydro_beta-prop_sf"/>
</dbReference>
<evidence type="ECO:0000256" key="3">
    <source>
        <dbReference type="ARBA" id="ARBA00023295"/>
    </source>
</evidence>
<comment type="similarity">
    <text evidence="1 6">Belongs to the glycosyl hydrolase 43 family.</text>
</comment>
<keyword evidence="7" id="KW-0732">Signal</keyword>
<reference evidence="9" key="1">
    <citation type="journal article" date="2020" name="Stud. Mycol.">
        <title>101 Dothideomycetes genomes: a test case for predicting lifestyles and emergence of pathogens.</title>
        <authorList>
            <person name="Haridas S."/>
            <person name="Albert R."/>
            <person name="Binder M."/>
            <person name="Bloem J."/>
            <person name="Labutti K."/>
            <person name="Salamov A."/>
            <person name="Andreopoulos B."/>
            <person name="Baker S."/>
            <person name="Barry K."/>
            <person name="Bills G."/>
            <person name="Bluhm B."/>
            <person name="Cannon C."/>
            <person name="Castanera R."/>
            <person name="Culley D."/>
            <person name="Daum C."/>
            <person name="Ezra D."/>
            <person name="Gonzalez J."/>
            <person name="Henrissat B."/>
            <person name="Kuo A."/>
            <person name="Liang C."/>
            <person name="Lipzen A."/>
            <person name="Lutzoni F."/>
            <person name="Magnuson J."/>
            <person name="Mondo S."/>
            <person name="Nolan M."/>
            <person name="Ohm R."/>
            <person name="Pangilinan J."/>
            <person name="Park H.-J."/>
            <person name="Ramirez L."/>
            <person name="Alfaro M."/>
            <person name="Sun H."/>
            <person name="Tritt A."/>
            <person name="Yoshinaga Y."/>
            <person name="Zwiers L.-H."/>
            <person name="Turgeon B."/>
            <person name="Goodwin S."/>
            <person name="Spatafora J."/>
            <person name="Crous P."/>
            <person name="Grigoriev I."/>
        </authorList>
    </citation>
    <scope>NUCLEOTIDE SEQUENCE</scope>
    <source>
        <strain evidence="9">CBS 119925</strain>
    </source>
</reference>
<dbReference type="Pfam" id="PF04616">
    <property type="entry name" value="Glyco_hydro_43"/>
    <property type="match status" value="1"/>
</dbReference>
<dbReference type="InterPro" id="IPR051795">
    <property type="entry name" value="Glycosyl_Hydrlase_43"/>
</dbReference>
<dbReference type="PANTHER" id="PTHR42812">
    <property type="entry name" value="BETA-XYLOSIDASE"/>
    <property type="match status" value="1"/>
</dbReference>
<protein>
    <submittedName>
        <fullName evidence="9">Glycoside hydrolase family 43 protein</fullName>
    </submittedName>
</protein>
<dbReference type="InterPro" id="IPR013320">
    <property type="entry name" value="ConA-like_dom_sf"/>
</dbReference>
<accession>A0A6A6UZ70</accession>
<evidence type="ECO:0000256" key="6">
    <source>
        <dbReference type="RuleBase" id="RU361187"/>
    </source>
</evidence>
<dbReference type="SUPFAM" id="SSF49899">
    <property type="entry name" value="Concanavalin A-like lectins/glucanases"/>
    <property type="match status" value="1"/>
</dbReference>
<feature type="signal peptide" evidence="7">
    <location>
        <begin position="1"/>
        <end position="19"/>
    </location>
</feature>